<reference evidence="5 6" key="1">
    <citation type="journal article" date="2020" name="Nat. Food">
        <title>A phased Vanilla planifolia genome enables genetic improvement of flavour and production.</title>
        <authorList>
            <person name="Hasing T."/>
            <person name="Tang H."/>
            <person name="Brym M."/>
            <person name="Khazi F."/>
            <person name="Huang T."/>
            <person name="Chambers A.H."/>
        </authorList>
    </citation>
    <scope>NUCLEOTIDE SEQUENCE [LARGE SCALE GENOMIC DNA]</scope>
    <source>
        <tissue evidence="5">Leaf</tissue>
    </source>
</reference>
<dbReference type="InterPro" id="IPR045018">
    <property type="entry name" value="Azg-like"/>
</dbReference>
<dbReference type="GO" id="GO:0005886">
    <property type="term" value="C:plasma membrane"/>
    <property type="evidence" value="ECO:0007669"/>
    <property type="project" value="TreeGrafter"/>
</dbReference>
<feature type="compositionally biased region" description="Low complexity" evidence="3">
    <location>
        <begin position="78"/>
        <end position="92"/>
    </location>
</feature>
<keyword evidence="4" id="KW-1133">Transmembrane helix</keyword>
<evidence type="ECO:0000256" key="2">
    <source>
        <dbReference type="ARBA" id="ARBA00022448"/>
    </source>
</evidence>
<dbReference type="PANTHER" id="PTHR43337">
    <property type="entry name" value="XANTHINE/URACIL PERMEASE C887.17-RELATED"/>
    <property type="match status" value="1"/>
</dbReference>
<protein>
    <submittedName>
        <fullName evidence="5">Uncharacterized protein</fullName>
    </submittedName>
</protein>
<sequence length="236" mass="26136">MVRGQTSPITPDTPSGNDSSYAYFKRIVDIHPIDPPPAALSFADIGRGRFWGCSSHSSTLTSSTRPVRSTPWRVSPDSSTTRASSRGGTSPSCPTLRPSSGSLYWDVSVTAFIESSAGIREVVGQGLTALTTAAWFVLSLFFTPLLASIPPWAVGPGYGSRRGDDDEGRRRRWCGGHGAETIPAFLTLILVPAHLFHCLWPHCRYRLLRSPKRFRLGRLRHSQPSRWQDKTRWMPK</sequence>
<evidence type="ECO:0000313" key="6">
    <source>
        <dbReference type="Proteomes" id="UP000639772"/>
    </source>
</evidence>
<dbReference type="EMBL" id="JADCNM010000005">
    <property type="protein sequence ID" value="KAG0483585.1"/>
    <property type="molecule type" value="Genomic_DNA"/>
</dbReference>
<dbReference type="OrthoDB" id="431212at2759"/>
<dbReference type="GO" id="GO:0015853">
    <property type="term" value="P:adenine transport"/>
    <property type="evidence" value="ECO:0007669"/>
    <property type="project" value="TreeGrafter"/>
</dbReference>
<dbReference type="GO" id="GO:0015854">
    <property type="term" value="P:guanine transport"/>
    <property type="evidence" value="ECO:0007669"/>
    <property type="project" value="TreeGrafter"/>
</dbReference>
<evidence type="ECO:0000256" key="4">
    <source>
        <dbReference type="SAM" id="Phobius"/>
    </source>
</evidence>
<name>A0A835R8X1_VANPL</name>
<gene>
    <name evidence="5" type="ORF">HPP92_011669</name>
</gene>
<evidence type="ECO:0000256" key="3">
    <source>
        <dbReference type="SAM" id="MobiDB-lite"/>
    </source>
</evidence>
<keyword evidence="4" id="KW-0472">Membrane</keyword>
<feature type="transmembrane region" description="Helical" evidence="4">
    <location>
        <begin position="182"/>
        <end position="203"/>
    </location>
</feature>
<organism evidence="5 6">
    <name type="scientific">Vanilla planifolia</name>
    <name type="common">Vanilla</name>
    <dbReference type="NCBI Taxonomy" id="51239"/>
    <lineage>
        <taxon>Eukaryota</taxon>
        <taxon>Viridiplantae</taxon>
        <taxon>Streptophyta</taxon>
        <taxon>Embryophyta</taxon>
        <taxon>Tracheophyta</taxon>
        <taxon>Spermatophyta</taxon>
        <taxon>Magnoliopsida</taxon>
        <taxon>Liliopsida</taxon>
        <taxon>Asparagales</taxon>
        <taxon>Orchidaceae</taxon>
        <taxon>Vanilloideae</taxon>
        <taxon>Vanilleae</taxon>
        <taxon>Vanilla</taxon>
    </lineage>
</organism>
<evidence type="ECO:0000313" key="5">
    <source>
        <dbReference type="EMBL" id="KAG0483585.1"/>
    </source>
</evidence>
<proteinExistence type="predicted"/>
<feature type="transmembrane region" description="Helical" evidence="4">
    <location>
        <begin position="127"/>
        <end position="147"/>
    </location>
</feature>
<dbReference type="AlphaFoldDB" id="A0A835R8X1"/>
<keyword evidence="2" id="KW-0813">Transport</keyword>
<dbReference type="GO" id="GO:0012505">
    <property type="term" value="C:endomembrane system"/>
    <property type="evidence" value="ECO:0007669"/>
    <property type="project" value="UniProtKB-SubCell"/>
</dbReference>
<keyword evidence="4" id="KW-0812">Transmembrane</keyword>
<dbReference type="GO" id="GO:0005345">
    <property type="term" value="F:purine nucleobase transmembrane transporter activity"/>
    <property type="evidence" value="ECO:0007669"/>
    <property type="project" value="TreeGrafter"/>
</dbReference>
<dbReference type="PANTHER" id="PTHR43337:SF1">
    <property type="entry name" value="XANTHINE_URACIL PERMEASE C887.17-RELATED"/>
    <property type="match status" value="1"/>
</dbReference>
<evidence type="ECO:0000256" key="1">
    <source>
        <dbReference type="ARBA" id="ARBA00004127"/>
    </source>
</evidence>
<comment type="caution">
    <text evidence="5">The sequence shown here is derived from an EMBL/GenBank/DDBJ whole genome shotgun (WGS) entry which is preliminary data.</text>
</comment>
<dbReference type="Proteomes" id="UP000639772">
    <property type="component" value="Unassembled WGS sequence"/>
</dbReference>
<feature type="region of interest" description="Disordered" evidence="3">
    <location>
        <begin position="56"/>
        <end position="96"/>
    </location>
</feature>
<accession>A0A835R8X1</accession>
<comment type="subcellular location">
    <subcellularLocation>
        <location evidence="1">Endomembrane system</location>
        <topology evidence="1">Multi-pass membrane protein</topology>
    </subcellularLocation>
</comment>